<accession>X0VV17</accession>
<gene>
    <name evidence="1" type="ORF">S01H1_56160</name>
</gene>
<evidence type="ECO:0008006" key="2">
    <source>
        <dbReference type="Google" id="ProtNLM"/>
    </source>
</evidence>
<organism evidence="1">
    <name type="scientific">marine sediment metagenome</name>
    <dbReference type="NCBI Taxonomy" id="412755"/>
    <lineage>
        <taxon>unclassified sequences</taxon>
        <taxon>metagenomes</taxon>
        <taxon>ecological metagenomes</taxon>
    </lineage>
</organism>
<dbReference type="EMBL" id="BARS01036551">
    <property type="protein sequence ID" value="GAG16303.1"/>
    <property type="molecule type" value="Genomic_DNA"/>
</dbReference>
<dbReference type="AlphaFoldDB" id="X0VV17"/>
<feature type="non-terminal residue" evidence="1">
    <location>
        <position position="1"/>
    </location>
</feature>
<protein>
    <recommendedName>
        <fullName evidence="2">DUF3971 domain-containing protein</fullName>
    </recommendedName>
</protein>
<reference evidence="1" key="1">
    <citation type="journal article" date="2014" name="Front. Microbiol.">
        <title>High frequency of phylogenetically diverse reductive dehalogenase-homologous genes in deep subseafloor sedimentary metagenomes.</title>
        <authorList>
            <person name="Kawai M."/>
            <person name="Futagami T."/>
            <person name="Toyoda A."/>
            <person name="Takaki Y."/>
            <person name="Nishi S."/>
            <person name="Hori S."/>
            <person name="Arai W."/>
            <person name="Tsubouchi T."/>
            <person name="Morono Y."/>
            <person name="Uchiyama I."/>
            <person name="Ito T."/>
            <person name="Fujiyama A."/>
            <person name="Inagaki F."/>
            <person name="Takami H."/>
        </authorList>
    </citation>
    <scope>NUCLEOTIDE SEQUENCE</scope>
    <source>
        <strain evidence="1">Expedition CK06-06</strain>
    </source>
</reference>
<comment type="caution">
    <text evidence="1">The sequence shown here is derived from an EMBL/GenBank/DDBJ whole genome shotgun (WGS) entry which is preliminary data.</text>
</comment>
<sequence>FSVEFNGRPDALEARGSISGFDLAQLPIPGLPPIHGNAAGTVTLHQTSDSRGASVDLAVTGLIIDYPSLSAPVAPRKVQVVADVREDPTSLRIHLRPLQLDDLKLRGTIRAGRGEDQDNRVLANLSLDPFRLGLSDGRLQLLRLVGLRYPVWARADERSEAGRIEGFEFRLDVPRDLLTNTLAFGRKTRPHELQIDATIEEGVYRPRPESPPLEKIHSLVRVRGNRLEVYDLNMTREGRPLPEIDLTVDGLHRLARL</sequence>
<proteinExistence type="predicted"/>
<feature type="non-terminal residue" evidence="1">
    <location>
        <position position="257"/>
    </location>
</feature>
<name>X0VV17_9ZZZZ</name>
<evidence type="ECO:0000313" key="1">
    <source>
        <dbReference type="EMBL" id="GAG16303.1"/>
    </source>
</evidence>